<evidence type="ECO:0000313" key="1">
    <source>
        <dbReference type="EMBL" id="EEW97363.1"/>
    </source>
</evidence>
<gene>
    <name evidence="1" type="ORF">GCWU000321_01356</name>
</gene>
<name>C9LP77_9FIRM</name>
<protein>
    <submittedName>
        <fullName evidence="1">Uncharacterized protein</fullName>
    </submittedName>
</protein>
<reference evidence="1" key="1">
    <citation type="submission" date="2009-09" db="EMBL/GenBank/DDBJ databases">
        <authorList>
            <person name="Weinstock G."/>
            <person name="Sodergren E."/>
            <person name="Clifton S."/>
            <person name="Fulton L."/>
            <person name="Fulton B."/>
            <person name="Courtney L."/>
            <person name="Fronick C."/>
            <person name="Harrison M."/>
            <person name="Strong C."/>
            <person name="Farmer C."/>
            <person name="Delahaunty K."/>
            <person name="Markovic C."/>
            <person name="Hall O."/>
            <person name="Minx P."/>
            <person name="Tomlinson C."/>
            <person name="Mitreva M."/>
            <person name="Nelson J."/>
            <person name="Hou S."/>
            <person name="Wollam A."/>
            <person name="Pepin K.H."/>
            <person name="Johnson M."/>
            <person name="Bhonagiri V."/>
            <person name="Nash W.E."/>
            <person name="Warren W."/>
            <person name="Chinwalla A."/>
            <person name="Mardis E.R."/>
            <person name="Wilson R.K."/>
        </authorList>
    </citation>
    <scope>NUCLEOTIDE SEQUENCE [LARGE SCALE GENOMIC DNA]</scope>
    <source>
        <strain evidence="1">DSM 15470</strain>
    </source>
</reference>
<proteinExistence type="predicted"/>
<organism evidence="1 2">
    <name type="scientific">Dialister invisus DSM 15470</name>
    <dbReference type="NCBI Taxonomy" id="592028"/>
    <lineage>
        <taxon>Bacteria</taxon>
        <taxon>Bacillati</taxon>
        <taxon>Bacillota</taxon>
        <taxon>Negativicutes</taxon>
        <taxon>Veillonellales</taxon>
        <taxon>Veillonellaceae</taxon>
        <taxon>Dialister</taxon>
    </lineage>
</organism>
<dbReference type="EMBL" id="ACIM02000001">
    <property type="protein sequence ID" value="EEW97363.1"/>
    <property type="molecule type" value="Genomic_DNA"/>
</dbReference>
<dbReference type="STRING" id="592028.GCWU000321_01356"/>
<accession>C9LP77</accession>
<evidence type="ECO:0000313" key="2">
    <source>
        <dbReference type="Proteomes" id="UP000004736"/>
    </source>
</evidence>
<sequence>MEYIVNDRCGIDNCIDIFMESYEDAIEFGRQHKEVYIKR</sequence>
<dbReference type="AlphaFoldDB" id="C9LP77"/>
<dbReference type="Proteomes" id="UP000004736">
    <property type="component" value="Unassembled WGS sequence"/>
</dbReference>
<dbReference type="HOGENOM" id="CLU_3308622_0_0_9"/>
<keyword evidence="2" id="KW-1185">Reference proteome</keyword>
<comment type="caution">
    <text evidence="1">The sequence shown here is derived from an EMBL/GenBank/DDBJ whole genome shotgun (WGS) entry which is preliminary data.</text>
</comment>